<dbReference type="Proteomes" id="UP000480122">
    <property type="component" value="Unassembled WGS sequence"/>
</dbReference>
<evidence type="ECO:0000256" key="1">
    <source>
        <dbReference type="SAM" id="MobiDB-lite"/>
    </source>
</evidence>
<dbReference type="EMBL" id="WODA01000023">
    <property type="protein sequence ID" value="MUN08022.1"/>
    <property type="molecule type" value="Genomic_DNA"/>
</dbReference>
<evidence type="ECO:0000313" key="3">
    <source>
        <dbReference type="Proteomes" id="UP000480122"/>
    </source>
</evidence>
<keyword evidence="3" id="KW-1185">Reference proteome</keyword>
<accession>A0A7C9HML4</accession>
<organism evidence="2 3">
    <name type="scientific">Agromyces luteolus</name>
    <dbReference type="NCBI Taxonomy" id="88373"/>
    <lineage>
        <taxon>Bacteria</taxon>
        <taxon>Bacillati</taxon>
        <taxon>Actinomycetota</taxon>
        <taxon>Actinomycetes</taxon>
        <taxon>Micrococcales</taxon>
        <taxon>Microbacteriaceae</taxon>
        <taxon>Agromyces</taxon>
    </lineage>
</organism>
<sequence length="88" mass="9256">MILLDRGNLLDRPPELIGMALAGIVVQAKRSSKGGRDRLRRARQSSGQADLALQLQAQIIAGDSAGLSASSRTVSEAGSLSLRAQRAM</sequence>
<protein>
    <submittedName>
        <fullName evidence="2">Uncharacterized protein</fullName>
    </submittedName>
</protein>
<reference evidence="2 3" key="1">
    <citation type="submission" date="2019-11" db="EMBL/GenBank/DDBJ databases">
        <title>Agromyces kandeliae sp. nov., isolated from mangrove soil.</title>
        <authorList>
            <person name="Wang R."/>
        </authorList>
    </citation>
    <scope>NUCLEOTIDE SEQUENCE [LARGE SCALE GENOMIC DNA]</scope>
    <source>
        <strain evidence="2 3">JCM 11431</strain>
    </source>
</reference>
<dbReference type="AlphaFoldDB" id="A0A7C9HML4"/>
<gene>
    <name evidence="2" type="ORF">GLX25_12955</name>
</gene>
<evidence type="ECO:0000313" key="2">
    <source>
        <dbReference type="EMBL" id="MUN08022.1"/>
    </source>
</evidence>
<comment type="caution">
    <text evidence="2">The sequence shown here is derived from an EMBL/GenBank/DDBJ whole genome shotgun (WGS) entry which is preliminary data.</text>
</comment>
<dbReference type="RefSeq" id="WP_155842857.1">
    <property type="nucleotide sequence ID" value="NZ_BAAAIA010000001.1"/>
</dbReference>
<feature type="compositionally biased region" description="Polar residues" evidence="1">
    <location>
        <begin position="67"/>
        <end position="78"/>
    </location>
</feature>
<name>A0A7C9HML4_9MICO</name>
<proteinExistence type="predicted"/>
<feature type="region of interest" description="Disordered" evidence="1">
    <location>
        <begin position="65"/>
        <end position="88"/>
    </location>
</feature>